<organism evidence="9 10">
    <name type="scientific">Aspergillus sclerotiicarbonarius (strain CBS 121057 / IBT 28362)</name>
    <dbReference type="NCBI Taxonomy" id="1448318"/>
    <lineage>
        <taxon>Eukaryota</taxon>
        <taxon>Fungi</taxon>
        <taxon>Dikarya</taxon>
        <taxon>Ascomycota</taxon>
        <taxon>Pezizomycotina</taxon>
        <taxon>Eurotiomycetes</taxon>
        <taxon>Eurotiomycetidae</taxon>
        <taxon>Eurotiales</taxon>
        <taxon>Aspergillaceae</taxon>
        <taxon>Aspergillus</taxon>
        <taxon>Aspergillus subgen. Circumdati</taxon>
    </lineage>
</organism>
<keyword evidence="6" id="KW-0503">Monooxygenase</keyword>
<dbReference type="Gene3D" id="1.10.630.10">
    <property type="entry name" value="Cytochrome P450"/>
    <property type="match status" value="1"/>
</dbReference>
<feature type="binding site" description="axial binding residue" evidence="7">
    <location>
        <position position="457"/>
    </location>
    <ligand>
        <name>heme</name>
        <dbReference type="ChEBI" id="CHEBI:30413"/>
    </ligand>
    <ligandPart>
        <name>Fe</name>
        <dbReference type="ChEBI" id="CHEBI:18248"/>
    </ligandPart>
</feature>
<dbReference type="STRING" id="1448318.A0A319EKP6"/>
<name>A0A319EKP6_ASPSB</name>
<keyword evidence="10" id="KW-1185">Reference proteome</keyword>
<evidence type="ECO:0000256" key="7">
    <source>
        <dbReference type="PIRSR" id="PIRSR602401-1"/>
    </source>
</evidence>
<dbReference type="GO" id="GO:0016705">
    <property type="term" value="F:oxidoreductase activity, acting on paired donors, with incorporation or reduction of molecular oxygen"/>
    <property type="evidence" value="ECO:0007669"/>
    <property type="project" value="InterPro"/>
</dbReference>
<keyword evidence="4" id="KW-0560">Oxidoreductase</keyword>
<dbReference type="InterPro" id="IPR002401">
    <property type="entry name" value="Cyt_P450_E_grp-I"/>
</dbReference>
<dbReference type="PANTHER" id="PTHR24305">
    <property type="entry name" value="CYTOCHROME P450"/>
    <property type="match status" value="1"/>
</dbReference>
<dbReference type="GO" id="GO:0005506">
    <property type="term" value="F:iron ion binding"/>
    <property type="evidence" value="ECO:0007669"/>
    <property type="project" value="InterPro"/>
</dbReference>
<keyword evidence="5 7" id="KW-0408">Iron</keyword>
<comment type="similarity">
    <text evidence="2">Belongs to the cytochrome P450 family.</text>
</comment>
<dbReference type="OrthoDB" id="3934656at2759"/>
<dbReference type="Proteomes" id="UP000248423">
    <property type="component" value="Unassembled WGS sequence"/>
</dbReference>
<evidence type="ECO:0000313" key="10">
    <source>
        <dbReference type="Proteomes" id="UP000248423"/>
    </source>
</evidence>
<proteinExistence type="inferred from homology"/>
<dbReference type="SUPFAM" id="SSF48264">
    <property type="entry name" value="Cytochrome P450"/>
    <property type="match status" value="1"/>
</dbReference>
<dbReference type="Pfam" id="PF00067">
    <property type="entry name" value="p450"/>
    <property type="match status" value="1"/>
</dbReference>
<gene>
    <name evidence="9" type="ORF">BO78DRAFT_473291</name>
</gene>
<sequence length="514" mass="58300">MPVQFLSALLRGTQPSLQVSLPLLLLGIIAVVALKRRYAASIRDIPGPWLASVSSLWQVYQLIKGHTEQEIVKLHRRHGSFVRIADNEVSVAHPDAVRLLLHANIAKILRNTLKTPQGPWYAIFSLPDYHYVNQMSELDPQRHIRKSRNVASGYALSNIIKSEPYVDALLALLEDQFDKLIASGQPVEFDRWFNYFAFDVVGEVTFSSPFRFLETGTDIGNAIANTRALALYIAIMGHYVWLHNLTLGNPLLSRLGLQPSSHIFDTCLAAIDRRKKNSDVRLDMMERWLHVRRQYPDRMDEAEVFGAAVANIGAGADTTSATLQAFFYYLIRHPQCLQKLQEEIDGAHSRGDLSRVASYAEAARLPYLQACIKETYRYHSATGTGLPRVVPAGGLTIDGRHFEEGTTLSINPWAFHRNPELFGPDCNDFNPERWLDPERAKQMDPFLIHWGAGYNQCPGRNLAHFEISKVTATIIRDYDIEQVDPKRPWSFETHFTAVPYGWPCWLRRRQTGPA</sequence>
<keyword evidence="7" id="KW-0349">Heme</keyword>
<keyword evidence="3 7" id="KW-0479">Metal-binding</keyword>
<evidence type="ECO:0000256" key="5">
    <source>
        <dbReference type="ARBA" id="ARBA00023004"/>
    </source>
</evidence>
<protein>
    <submittedName>
        <fullName evidence="9">Cytochrome P450</fullName>
    </submittedName>
</protein>
<dbReference type="VEuPathDB" id="FungiDB:BO78DRAFT_473291"/>
<evidence type="ECO:0000256" key="3">
    <source>
        <dbReference type="ARBA" id="ARBA00022723"/>
    </source>
</evidence>
<dbReference type="EMBL" id="KZ826415">
    <property type="protein sequence ID" value="PYI01449.1"/>
    <property type="molecule type" value="Genomic_DNA"/>
</dbReference>
<keyword evidence="8" id="KW-0812">Transmembrane</keyword>
<dbReference type="GO" id="GO:0004497">
    <property type="term" value="F:monooxygenase activity"/>
    <property type="evidence" value="ECO:0007669"/>
    <property type="project" value="UniProtKB-KW"/>
</dbReference>
<dbReference type="AlphaFoldDB" id="A0A319EKP6"/>
<evidence type="ECO:0000256" key="4">
    <source>
        <dbReference type="ARBA" id="ARBA00023002"/>
    </source>
</evidence>
<evidence type="ECO:0000256" key="1">
    <source>
        <dbReference type="ARBA" id="ARBA00001971"/>
    </source>
</evidence>
<keyword evidence="8" id="KW-1133">Transmembrane helix</keyword>
<accession>A0A319EKP6</accession>
<dbReference type="PRINTS" id="PR00385">
    <property type="entry name" value="P450"/>
</dbReference>
<dbReference type="PRINTS" id="PR00463">
    <property type="entry name" value="EP450I"/>
</dbReference>
<dbReference type="CDD" id="cd11060">
    <property type="entry name" value="CYP57A1-like"/>
    <property type="match status" value="1"/>
</dbReference>
<evidence type="ECO:0000313" key="9">
    <source>
        <dbReference type="EMBL" id="PYI01449.1"/>
    </source>
</evidence>
<dbReference type="FunFam" id="1.10.630.10:FF:000188">
    <property type="entry name" value="Cytochrome P450, putative (Eurofung)"/>
    <property type="match status" value="1"/>
</dbReference>
<dbReference type="GO" id="GO:0020037">
    <property type="term" value="F:heme binding"/>
    <property type="evidence" value="ECO:0007669"/>
    <property type="project" value="InterPro"/>
</dbReference>
<dbReference type="InterPro" id="IPR036396">
    <property type="entry name" value="Cyt_P450_sf"/>
</dbReference>
<keyword evidence="8" id="KW-0472">Membrane</keyword>
<evidence type="ECO:0000256" key="2">
    <source>
        <dbReference type="ARBA" id="ARBA00010617"/>
    </source>
</evidence>
<dbReference type="InterPro" id="IPR001128">
    <property type="entry name" value="Cyt_P450"/>
</dbReference>
<evidence type="ECO:0000256" key="6">
    <source>
        <dbReference type="ARBA" id="ARBA00023033"/>
    </source>
</evidence>
<comment type="cofactor">
    <cofactor evidence="1 7">
        <name>heme</name>
        <dbReference type="ChEBI" id="CHEBI:30413"/>
    </cofactor>
</comment>
<evidence type="ECO:0000256" key="8">
    <source>
        <dbReference type="SAM" id="Phobius"/>
    </source>
</evidence>
<dbReference type="PANTHER" id="PTHR24305:SF232">
    <property type="entry name" value="P450, PUTATIVE (EUROFUNG)-RELATED"/>
    <property type="match status" value="1"/>
</dbReference>
<dbReference type="InterPro" id="IPR050121">
    <property type="entry name" value="Cytochrome_P450_monoxygenase"/>
</dbReference>
<reference evidence="9 10" key="1">
    <citation type="submission" date="2018-02" db="EMBL/GenBank/DDBJ databases">
        <title>The genomes of Aspergillus section Nigri reveals drivers in fungal speciation.</title>
        <authorList>
            <consortium name="DOE Joint Genome Institute"/>
            <person name="Vesth T.C."/>
            <person name="Nybo J."/>
            <person name="Theobald S."/>
            <person name="Brandl J."/>
            <person name="Frisvad J.C."/>
            <person name="Nielsen K.F."/>
            <person name="Lyhne E.K."/>
            <person name="Kogle M.E."/>
            <person name="Kuo A."/>
            <person name="Riley R."/>
            <person name="Clum A."/>
            <person name="Nolan M."/>
            <person name="Lipzen A."/>
            <person name="Salamov A."/>
            <person name="Henrissat B."/>
            <person name="Wiebenga A."/>
            <person name="De vries R.P."/>
            <person name="Grigoriev I.V."/>
            <person name="Mortensen U.H."/>
            <person name="Andersen M.R."/>
            <person name="Baker S.E."/>
        </authorList>
    </citation>
    <scope>NUCLEOTIDE SEQUENCE [LARGE SCALE GENOMIC DNA]</scope>
    <source>
        <strain evidence="9 10">CBS 121057</strain>
    </source>
</reference>
<feature type="transmembrane region" description="Helical" evidence="8">
    <location>
        <begin position="16"/>
        <end position="34"/>
    </location>
</feature>